<protein>
    <submittedName>
        <fullName evidence="1">Uncharacterized protein</fullName>
    </submittedName>
</protein>
<reference evidence="1" key="1">
    <citation type="submission" date="2020-07" db="EMBL/GenBank/DDBJ databases">
        <title>Clinical and genomic characterization of carbapenemase-producing Enterobacterales causing secondary infections during the COVID-19 crisis at a New York City hospital.</title>
        <authorList>
            <person name="Gomez-Simmonds A."/>
            <person name="Annavajhala M.K."/>
            <person name="Uhlemann A.-C."/>
        </authorList>
    </citation>
    <scope>NUCLEOTIDE SEQUENCE</scope>
    <source>
        <strain evidence="1">NK1396</strain>
    </source>
</reference>
<organism evidence="1 2">
    <name type="scientific">Enterobacter hormaechei</name>
    <dbReference type="NCBI Taxonomy" id="158836"/>
    <lineage>
        <taxon>Bacteria</taxon>
        <taxon>Pseudomonadati</taxon>
        <taxon>Pseudomonadota</taxon>
        <taxon>Gammaproteobacteria</taxon>
        <taxon>Enterobacterales</taxon>
        <taxon>Enterobacteriaceae</taxon>
        <taxon>Enterobacter</taxon>
        <taxon>Enterobacter cloacae complex</taxon>
    </lineage>
</organism>
<dbReference type="Proteomes" id="UP000655273">
    <property type="component" value="Unassembled WGS sequence"/>
</dbReference>
<dbReference type="EMBL" id="JACXTA010000001">
    <property type="protein sequence ID" value="MBD3706724.1"/>
    <property type="molecule type" value="Genomic_DNA"/>
</dbReference>
<gene>
    <name evidence="1" type="ORF">IE983_05165</name>
</gene>
<dbReference type="AlphaFoldDB" id="A0A927HMD3"/>
<evidence type="ECO:0000313" key="2">
    <source>
        <dbReference type="Proteomes" id="UP000655273"/>
    </source>
</evidence>
<name>A0A927HMD3_9ENTR</name>
<proteinExistence type="predicted"/>
<sequence>METENNAFDEVLVDDFGDIAAELALTGMPSKPAQNKSTPTKESHAYQSGNLNAILGAPPAPCRPYV</sequence>
<accession>A0A927HMD3</accession>
<evidence type="ECO:0000313" key="1">
    <source>
        <dbReference type="EMBL" id="MBD3706724.1"/>
    </source>
</evidence>
<comment type="caution">
    <text evidence="1">The sequence shown here is derived from an EMBL/GenBank/DDBJ whole genome shotgun (WGS) entry which is preliminary data.</text>
</comment>